<protein>
    <submittedName>
        <fullName evidence="3">Uncharacterized protein</fullName>
    </submittedName>
</protein>
<organism evidence="2 3">
    <name type="scientific">Romanomermis culicivorax</name>
    <name type="common">Nematode worm</name>
    <dbReference type="NCBI Taxonomy" id="13658"/>
    <lineage>
        <taxon>Eukaryota</taxon>
        <taxon>Metazoa</taxon>
        <taxon>Ecdysozoa</taxon>
        <taxon>Nematoda</taxon>
        <taxon>Enoplea</taxon>
        <taxon>Dorylaimia</taxon>
        <taxon>Mermithida</taxon>
        <taxon>Mermithoidea</taxon>
        <taxon>Mermithidae</taxon>
        <taxon>Romanomermis</taxon>
    </lineage>
</organism>
<accession>A0A915K9R3</accession>
<sequence length="59" mass="6401">MARLTAHVARLTAQQSVPPPRNLMPSPTPSTPVQDAGDRPLPQRSWETLVSFGCVLTYG</sequence>
<dbReference type="Proteomes" id="UP000887565">
    <property type="component" value="Unplaced"/>
</dbReference>
<dbReference type="AlphaFoldDB" id="A0A915K9R3"/>
<name>A0A915K9R3_ROMCU</name>
<evidence type="ECO:0000313" key="3">
    <source>
        <dbReference type="WBParaSite" id="nRc.2.0.1.t35498-RA"/>
    </source>
</evidence>
<evidence type="ECO:0000313" key="2">
    <source>
        <dbReference type="Proteomes" id="UP000887565"/>
    </source>
</evidence>
<keyword evidence="2" id="KW-1185">Reference proteome</keyword>
<reference evidence="3" key="1">
    <citation type="submission" date="2022-11" db="UniProtKB">
        <authorList>
            <consortium name="WormBaseParasite"/>
        </authorList>
    </citation>
    <scope>IDENTIFICATION</scope>
</reference>
<evidence type="ECO:0000256" key="1">
    <source>
        <dbReference type="SAM" id="MobiDB-lite"/>
    </source>
</evidence>
<feature type="compositionally biased region" description="Pro residues" evidence="1">
    <location>
        <begin position="17"/>
        <end position="30"/>
    </location>
</feature>
<dbReference type="WBParaSite" id="nRc.2.0.1.t35498-RA">
    <property type="protein sequence ID" value="nRc.2.0.1.t35498-RA"/>
    <property type="gene ID" value="nRc.2.0.1.g35498"/>
</dbReference>
<feature type="region of interest" description="Disordered" evidence="1">
    <location>
        <begin position="1"/>
        <end position="42"/>
    </location>
</feature>
<proteinExistence type="predicted"/>